<evidence type="ECO:0000256" key="2">
    <source>
        <dbReference type="ARBA" id="ARBA00008126"/>
    </source>
</evidence>
<dbReference type="InterPro" id="IPR031790">
    <property type="entry name" value="Znf-NOSIP"/>
</dbReference>
<evidence type="ECO:0000256" key="7">
    <source>
        <dbReference type="PIRNR" id="PIRNR023577"/>
    </source>
</evidence>
<dbReference type="GeneID" id="27724466"/>
<feature type="region of interest" description="Disordered" evidence="10">
    <location>
        <begin position="192"/>
        <end position="230"/>
    </location>
</feature>
<dbReference type="Gene3D" id="3.30.40.10">
    <property type="entry name" value="Zinc/RING finger domain, C3HC4 (zinc finger)"/>
    <property type="match status" value="2"/>
</dbReference>
<dbReference type="Proteomes" id="UP000028545">
    <property type="component" value="Unassembled WGS sequence"/>
</dbReference>
<comment type="subcellular location">
    <subcellularLocation>
        <location evidence="1 7">Nucleus</location>
    </subcellularLocation>
</comment>
<dbReference type="Pfam" id="PF15906">
    <property type="entry name" value="zf-NOSIP"/>
    <property type="match status" value="1"/>
</dbReference>
<feature type="compositionally biased region" description="Basic and acidic residues" evidence="10">
    <location>
        <begin position="359"/>
        <end position="369"/>
    </location>
</feature>
<evidence type="ECO:0000259" key="11">
    <source>
        <dbReference type="PROSITE" id="PS50089"/>
    </source>
</evidence>
<dbReference type="GO" id="GO:0005634">
    <property type="term" value="C:nucleus"/>
    <property type="evidence" value="ECO:0007669"/>
    <property type="project" value="UniProtKB-SubCell"/>
</dbReference>
<dbReference type="PIRSF" id="PIRSF023577">
    <property type="entry name" value="ENOS_interacting"/>
    <property type="match status" value="1"/>
</dbReference>
<feature type="region of interest" description="Disordered" evidence="10">
    <location>
        <begin position="319"/>
        <end position="338"/>
    </location>
</feature>
<reference evidence="12 13" key="1">
    <citation type="journal article" date="2014" name="Genome Announc.">
        <title>Draft genome sequence of the pathogenic fungus Scedosporium apiospermum.</title>
        <authorList>
            <person name="Vandeputte P."/>
            <person name="Ghamrawi S."/>
            <person name="Rechenmann M."/>
            <person name="Iltis A."/>
            <person name="Giraud S."/>
            <person name="Fleury M."/>
            <person name="Thornton C."/>
            <person name="Delhaes L."/>
            <person name="Meyer W."/>
            <person name="Papon N."/>
            <person name="Bouchara J.P."/>
        </authorList>
    </citation>
    <scope>NUCLEOTIDE SEQUENCE [LARGE SCALE GENOMIC DNA]</scope>
    <source>
        <strain evidence="12 13">IHEM 14462</strain>
    </source>
</reference>
<proteinExistence type="inferred from homology"/>
<keyword evidence="4 8" id="KW-0863">Zinc-finger</keyword>
<dbReference type="EMBL" id="JOWA01000098">
    <property type="protein sequence ID" value="KEZ42947.1"/>
    <property type="molecule type" value="Genomic_DNA"/>
</dbReference>
<dbReference type="PANTHER" id="PTHR13063:SF10">
    <property type="entry name" value="NITRIC OXIDE SYNTHASE-INTERACTING PROTEIN"/>
    <property type="match status" value="1"/>
</dbReference>
<feature type="region of interest" description="Disordered" evidence="10">
    <location>
        <begin position="348"/>
        <end position="369"/>
    </location>
</feature>
<comment type="similarity">
    <text evidence="2 7">Belongs to the NOSIP family.</text>
</comment>
<keyword evidence="9" id="KW-0175">Coiled coil</keyword>
<dbReference type="VEuPathDB" id="FungiDB:SAPIO_CDS5394"/>
<evidence type="ECO:0000256" key="6">
    <source>
        <dbReference type="ARBA" id="ARBA00023242"/>
    </source>
</evidence>
<accession>A0A084G6I5</accession>
<dbReference type="OrthoDB" id="116827at2759"/>
<dbReference type="GO" id="GO:0008270">
    <property type="term" value="F:zinc ion binding"/>
    <property type="evidence" value="ECO:0007669"/>
    <property type="project" value="UniProtKB-KW"/>
</dbReference>
<dbReference type="InterPro" id="IPR016818">
    <property type="entry name" value="NOSIP"/>
</dbReference>
<evidence type="ECO:0000256" key="4">
    <source>
        <dbReference type="ARBA" id="ARBA00022771"/>
    </source>
</evidence>
<dbReference type="PANTHER" id="PTHR13063">
    <property type="entry name" value="ENOS INTERACTING PROTEIN"/>
    <property type="match status" value="1"/>
</dbReference>
<keyword evidence="13" id="KW-1185">Reference proteome</keyword>
<sequence>MSHSKRNTTRPVFTAHERNLARAAWTSSSARLTRDSFLPFGSCNLCLEPARDPVACHRGDVFCRECALANLLAQRKDIKRLAKARAAAEKEVEAARGEKEAEARERAVKEFEMVQLGLGTSGRGTASREEEEGRGANGEGEKKKKEVAGLIAQGTKRKFDLDEKEVERISREDVTKARKAIDDEIAQKPTLPSFWTPSLTPTIDPETALSTRKKPKESPICPSSPSDAPHIFSQKHLITLSFTEEKDPSSSSSTNAVKRICPCCRKTLSNPSKPVLAKPCGHVLCRACAVRLVESARADGDDAALTCYVCDASLAEKGDRSKEEEDQPAGKKKARGLLPSTLIELRSDGTGFSAGGASRVERDSTNFQC</sequence>
<keyword evidence="3" id="KW-0479">Metal-binding</keyword>
<evidence type="ECO:0000256" key="3">
    <source>
        <dbReference type="ARBA" id="ARBA00022723"/>
    </source>
</evidence>
<dbReference type="GO" id="GO:0061630">
    <property type="term" value="F:ubiquitin protein ligase activity"/>
    <property type="evidence" value="ECO:0007669"/>
    <property type="project" value="InterPro"/>
</dbReference>
<dbReference type="InterPro" id="IPR017907">
    <property type="entry name" value="Znf_RING_CS"/>
</dbReference>
<keyword evidence="5" id="KW-0862">Zinc</keyword>
<gene>
    <name evidence="12" type="ORF">SAPIO_CDS5394</name>
</gene>
<organism evidence="12 13">
    <name type="scientific">Pseudallescheria apiosperma</name>
    <name type="common">Scedosporium apiospermum</name>
    <dbReference type="NCBI Taxonomy" id="563466"/>
    <lineage>
        <taxon>Eukaryota</taxon>
        <taxon>Fungi</taxon>
        <taxon>Dikarya</taxon>
        <taxon>Ascomycota</taxon>
        <taxon>Pezizomycotina</taxon>
        <taxon>Sordariomycetes</taxon>
        <taxon>Hypocreomycetidae</taxon>
        <taxon>Microascales</taxon>
        <taxon>Microascaceae</taxon>
        <taxon>Scedosporium</taxon>
    </lineage>
</organism>
<evidence type="ECO:0000256" key="1">
    <source>
        <dbReference type="ARBA" id="ARBA00004123"/>
    </source>
</evidence>
<dbReference type="KEGG" id="sapo:SAPIO_CDS5394"/>
<protein>
    <submittedName>
        <fullName evidence="12">RING finger domain-containing protein</fullName>
    </submittedName>
</protein>
<feature type="coiled-coil region" evidence="9">
    <location>
        <begin position="71"/>
        <end position="105"/>
    </location>
</feature>
<dbReference type="InterPro" id="IPR013083">
    <property type="entry name" value="Znf_RING/FYVE/PHD"/>
</dbReference>
<dbReference type="OMA" id="PCVTKFM"/>
<evidence type="ECO:0000256" key="9">
    <source>
        <dbReference type="SAM" id="Coils"/>
    </source>
</evidence>
<dbReference type="HOGENOM" id="CLU_053742_1_1_1"/>
<evidence type="ECO:0000256" key="5">
    <source>
        <dbReference type="ARBA" id="ARBA00022833"/>
    </source>
</evidence>
<feature type="region of interest" description="Disordered" evidence="10">
    <location>
        <begin position="120"/>
        <end position="144"/>
    </location>
</feature>
<comment type="caution">
    <text evidence="12">The sequence shown here is derived from an EMBL/GenBank/DDBJ whole genome shotgun (WGS) entry which is preliminary data.</text>
</comment>
<feature type="domain" description="RING-type" evidence="11">
    <location>
        <begin position="261"/>
        <end position="311"/>
    </location>
</feature>
<evidence type="ECO:0000256" key="8">
    <source>
        <dbReference type="PROSITE-ProRule" id="PRU00175"/>
    </source>
</evidence>
<dbReference type="PROSITE" id="PS00518">
    <property type="entry name" value="ZF_RING_1"/>
    <property type="match status" value="1"/>
</dbReference>
<keyword evidence="6 7" id="KW-0539">Nucleus</keyword>
<name>A0A084G6I5_PSEDA</name>
<feature type="compositionally biased region" description="Basic and acidic residues" evidence="10">
    <location>
        <begin position="126"/>
        <end position="144"/>
    </location>
</feature>
<evidence type="ECO:0000313" key="12">
    <source>
        <dbReference type="EMBL" id="KEZ42947.1"/>
    </source>
</evidence>
<dbReference type="RefSeq" id="XP_016642746.1">
    <property type="nucleotide sequence ID" value="XM_016787731.1"/>
</dbReference>
<dbReference type="AlphaFoldDB" id="A0A084G6I5"/>
<dbReference type="Pfam" id="PF04641">
    <property type="entry name" value="Rtf2"/>
    <property type="match status" value="1"/>
</dbReference>
<evidence type="ECO:0000313" key="13">
    <source>
        <dbReference type="Proteomes" id="UP000028545"/>
    </source>
</evidence>
<evidence type="ECO:0000256" key="10">
    <source>
        <dbReference type="SAM" id="MobiDB-lite"/>
    </source>
</evidence>
<dbReference type="PROSITE" id="PS50089">
    <property type="entry name" value="ZF_RING_2"/>
    <property type="match status" value="1"/>
</dbReference>
<dbReference type="SUPFAM" id="SSF57850">
    <property type="entry name" value="RING/U-box"/>
    <property type="match status" value="2"/>
</dbReference>
<dbReference type="InterPro" id="IPR001841">
    <property type="entry name" value="Znf_RING"/>
</dbReference>